<protein>
    <recommendedName>
        <fullName evidence="1">BioF2-like acetyltransferase domain-containing protein</fullName>
    </recommendedName>
</protein>
<evidence type="ECO:0000313" key="2">
    <source>
        <dbReference type="EMBL" id="GJD48804.1"/>
    </source>
</evidence>
<reference evidence="2" key="1">
    <citation type="journal article" date="2021" name="Front. Microbiol.">
        <title>Comprehensive Comparative Genomics and Phenotyping of Methylobacterium Species.</title>
        <authorList>
            <person name="Alessa O."/>
            <person name="Ogura Y."/>
            <person name="Fujitani Y."/>
            <person name="Takami H."/>
            <person name="Hayashi T."/>
            <person name="Sahin N."/>
            <person name="Tani A."/>
        </authorList>
    </citation>
    <scope>NUCLEOTIDE SEQUENCE</scope>
    <source>
        <strain evidence="2">KCTC 52305</strain>
    </source>
</reference>
<evidence type="ECO:0000259" key="1">
    <source>
        <dbReference type="Pfam" id="PF13480"/>
    </source>
</evidence>
<sequence length="398" mass="42380">MQLAVHVRESGSGVAAAAAALVPEVFATLAAAEAPWRELERGPGVLMTPYQRFDWVAAYAATVGLEGGRLCLALLRDDAGRPRVLLPLVVRREAGIRVARVVGGRHANYHMPVFAGPEAAALPAETLRRALARLGRSAGIDLFLLVHQPRRWDGAPNPLAALGSASPSDAYGLALGPDPEAVLRRVLSGDARRKLRQKEKWLAAAHGPVAHRVAADAPETAAILEAYFAQKAARFAQLGIPDPFADPAARAFVAAACRPGRDGAPPALELHALTLLESGRVLATFAGAVDARRFSGMLTSFDPDPGLARFSPGDLLLQALVRDQAARGRSALDLGVGEARYKSSVCDETIGLVDAHVPVTLRGALLARATAGALRLKRRIKRDPRLWALVGRLRRRRP</sequence>
<feature type="domain" description="BioF2-like acetyltransferase" evidence="1">
    <location>
        <begin position="190"/>
        <end position="343"/>
    </location>
</feature>
<evidence type="ECO:0000313" key="3">
    <source>
        <dbReference type="Proteomes" id="UP001055167"/>
    </source>
</evidence>
<comment type="caution">
    <text evidence="2">The sequence shown here is derived from an EMBL/GenBank/DDBJ whole genome shotgun (WGS) entry which is preliminary data.</text>
</comment>
<accession>A0ABQ4QV27</accession>
<reference evidence="2" key="2">
    <citation type="submission" date="2021-08" db="EMBL/GenBank/DDBJ databases">
        <authorList>
            <person name="Tani A."/>
            <person name="Ola A."/>
            <person name="Ogura Y."/>
            <person name="Katsura K."/>
            <person name="Hayashi T."/>
        </authorList>
    </citation>
    <scope>NUCLEOTIDE SEQUENCE</scope>
    <source>
        <strain evidence="2">KCTC 52305</strain>
    </source>
</reference>
<dbReference type="Proteomes" id="UP001055167">
    <property type="component" value="Unassembled WGS sequence"/>
</dbReference>
<organism evidence="2 3">
    <name type="scientific">Methylobacterium crusticola</name>
    <dbReference type="NCBI Taxonomy" id="1697972"/>
    <lineage>
        <taxon>Bacteria</taxon>
        <taxon>Pseudomonadati</taxon>
        <taxon>Pseudomonadota</taxon>
        <taxon>Alphaproteobacteria</taxon>
        <taxon>Hyphomicrobiales</taxon>
        <taxon>Methylobacteriaceae</taxon>
        <taxon>Methylobacterium</taxon>
    </lineage>
</organism>
<dbReference type="InterPro" id="IPR038740">
    <property type="entry name" value="BioF2-like_GNAT_dom"/>
</dbReference>
<dbReference type="SUPFAM" id="SSF55729">
    <property type="entry name" value="Acyl-CoA N-acyltransferases (Nat)"/>
    <property type="match status" value="1"/>
</dbReference>
<name>A0ABQ4QV27_9HYPH</name>
<dbReference type="Pfam" id="PF13480">
    <property type="entry name" value="Acetyltransf_6"/>
    <property type="match status" value="1"/>
</dbReference>
<dbReference type="EMBL" id="BPQH01000004">
    <property type="protein sequence ID" value="GJD48804.1"/>
    <property type="molecule type" value="Genomic_DNA"/>
</dbReference>
<proteinExistence type="predicted"/>
<dbReference type="RefSeq" id="WP_128560893.1">
    <property type="nucleotide sequence ID" value="NZ_BPQH01000004.1"/>
</dbReference>
<keyword evidence="3" id="KW-1185">Reference proteome</keyword>
<dbReference type="InterPro" id="IPR016181">
    <property type="entry name" value="Acyl_CoA_acyltransferase"/>
</dbReference>
<gene>
    <name evidence="2" type="ORF">OPKNFCMD_1530</name>
</gene>